<comment type="similarity">
    <text evidence="1">Belongs to the metallo-dependent hydrolases superfamily.</text>
</comment>
<proteinExistence type="inferred from homology"/>
<dbReference type="RefSeq" id="WP_345605372.1">
    <property type="nucleotide sequence ID" value="NZ_BAABJO010000009.1"/>
</dbReference>
<gene>
    <name evidence="3" type="ORF">GCM10023320_27280</name>
</gene>
<dbReference type="PANTHER" id="PTHR43569">
    <property type="entry name" value="AMIDOHYDROLASE"/>
    <property type="match status" value="1"/>
</dbReference>
<evidence type="ECO:0000259" key="2">
    <source>
        <dbReference type="Pfam" id="PF04909"/>
    </source>
</evidence>
<name>A0ABP9NKT9_9PSEU</name>
<dbReference type="Gene3D" id="3.20.20.140">
    <property type="entry name" value="Metal-dependent hydrolases"/>
    <property type="match status" value="1"/>
</dbReference>
<evidence type="ECO:0000256" key="1">
    <source>
        <dbReference type="ARBA" id="ARBA00038310"/>
    </source>
</evidence>
<dbReference type="SUPFAM" id="SSF51556">
    <property type="entry name" value="Metallo-dependent hydrolases"/>
    <property type="match status" value="1"/>
</dbReference>
<evidence type="ECO:0000313" key="3">
    <source>
        <dbReference type="EMBL" id="GAA5120282.1"/>
    </source>
</evidence>
<sequence length="278" mass="29821">MSVVDTHHHFWRTALQEQPWRDPAHTELAADFEPADLAPLVEAAGVEATVLVESVDTPDENDRLAAYAAAFPQVAGVVGWLPLADPAMARAELARADRARWCGVRCLVAREPLDWLDPGLMATLAAADLAWDVVPVTDAQVEAVVALARRLPELRVVVDHLARPPLETGDLDPWVARLAALAACPNVAMKVSIGVDLLTAWDRWDPAAIAPAVAHAVAAFGPQRLMLASNWPVVTVRADYGTAVRDLDAAVAAAGVDDAGLAEVRGGTATRWYRLPRR</sequence>
<dbReference type="Pfam" id="PF04909">
    <property type="entry name" value="Amidohydro_2"/>
    <property type="match status" value="1"/>
</dbReference>
<dbReference type="InterPro" id="IPR032466">
    <property type="entry name" value="Metal_Hydrolase"/>
</dbReference>
<organism evidence="3 4">
    <name type="scientific">Pseudonocardia adelaidensis</name>
    <dbReference type="NCBI Taxonomy" id="648754"/>
    <lineage>
        <taxon>Bacteria</taxon>
        <taxon>Bacillati</taxon>
        <taxon>Actinomycetota</taxon>
        <taxon>Actinomycetes</taxon>
        <taxon>Pseudonocardiales</taxon>
        <taxon>Pseudonocardiaceae</taxon>
        <taxon>Pseudonocardia</taxon>
    </lineage>
</organism>
<evidence type="ECO:0000313" key="4">
    <source>
        <dbReference type="Proteomes" id="UP001500804"/>
    </source>
</evidence>
<dbReference type="PANTHER" id="PTHR43569:SF2">
    <property type="entry name" value="AMIDOHYDROLASE-RELATED DOMAIN-CONTAINING PROTEIN"/>
    <property type="match status" value="1"/>
</dbReference>
<dbReference type="EMBL" id="BAABJO010000009">
    <property type="protein sequence ID" value="GAA5120282.1"/>
    <property type="molecule type" value="Genomic_DNA"/>
</dbReference>
<dbReference type="InterPro" id="IPR006680">
    <property type="entry name" value="Amidohydro-rel"/>
</dbReference>
<reference evidence="4" key="1">
    <citation type="journal article" date="2019" name="Int. J. Syst. Evol. Microbiol.">
        <title>The Global Catalogue of Microorganisms (GCM) 10K type strain sequencing project: providing services to taxonomists for standard genome sequencing and annotation.</title>
        <authorList>
            <consortium name="The Broad Institute Genomics Platform"/>
            <consortium name="The Broad Institute Genome Sequencing Center for Infectious Disease"/>
            <person name="Wu L."/>
            <person name="Ma J."/>
        </authorList>
    </citation>
    <scope>NUCLEOTIDE SEQUENCE [LARGE SCALE GENOMIC DNA]</scope>
    <source>
        <strain evidence="4">JCM 18302</strain>
    </source>
</reference>
<comment type="caution">
    <text evidence="3">The sequence shown here is derived from an EMBL/GenBank/DDBJ whole genome shotgun (WGS) entry which is preliminary data.</text>
</comment>
<feature type="domain" description="Amidohydrolase-related" evidence="2">
    <location>
        <begin position="4"/>
        <end position="275"/>
    </location>
</feature>
<dbReference type="InterPro" id="IPR052350">
    <property type="entry name" value="Metallo-dep_Lactonases"/>
</dbReference>
<protein>
    <submittedName>
        <fullName evidence="3">Amidohydrolase family protein</fullName>
    </submittedName>
</protein>
<keyword evidence="4" id="KW-1185">Reference proteome</keyword>
<accession>A0ABP9NKT9</accession>
<dbReference type="Proteomes" id="UP001500804">
    <property type="component" value="Unassembled WGS sequence"/>
</dbReference>